<dbReference type="AlphaFoldDB" id="A0A9P9GE23"/>
<feature type="signal peptide" evidence="1">
    <location>
        <begin position="1"/>
        <end position="19"/>
    </location>
</feature>
<accession>A0A9P9GE23</accession>
<dbReference type="Proteomes" id="UP000720189">
    <property type="component" value="Unassembled WGS sequence"/>
</dbReference>
<comment type="caution">
    <text evidence="2">The sequence shown here is derived from an EMBL/GenBank/DDBJ whole genome shotgun (WGS) entry which is preliminary data.</text>
</comment>
<organism evidence="2 3">
    <name type="scientific">Fusarium redolens</name>
    <dbReference type="NCBI Taxonomy" id="48865"/>
    <lineage>
        <taxon>Eukaryota</taxon>
        <taxon>Fungi</taxon>
        <taxon>Dikarya</taxon>
        <taxon>Ascomycota</taxon>
        <taxon>Pezizomycotina</taxon>
        <taxon>Sordariomycetes</taxon>
        <taxon>Hypocreomycetidae</taxon>
        <taxon>Hypocreales</taxon>
        <taxon>Nectriaceae</taxon>
        <taxon>Fusarium</taxon>
        <taxon>Fusarium redolens species complex</taxon>
    </lineage>
</organism>
<proteinExistence type="predicted"/>
<keyword evidence="3" id="KW-1185">Reference proteome</keyword>
<gene>
    <name evidence="2" type="ORF">BKA55DRAFT_679134</name>
</gene>
<dbReference type="EMBL" id="JAGMUX010000016">
    <property type="protein sequence ID" value="KAH7236840.1"/>
    <property type="molecule type" value="Genomic_DNA"/>
</dbReference>
<dbReference type="OrthoDB" id="5042680at2759"/>
<keyword evidence="1" id="KW-0732">Signal</keyword>
<reference evidence="2" key="1">
    <citation type="journal article" date="2021" name="Nat. Commun.">
        <title>Genetic determinants of endophytism in the Arabidopsis root mycobiome.</title>
        <authorList>
            <person name="Mesny F."/>
            <person name="Miyauchi S."/>
            <person name="Thiergart T."/>
            <person name="Pickel B."/>
            <person name="Atanasova L."/>
            <person name="Karlsson M."/>
            <person name="Huettel B."/>
            <person name="Barry K.W."/>
            <person name="Haridas S."/>
            <person name="Chen C."/>
            <person name="Bauer D."/>
            <person name="Andreopoulos W."/>
            <person name="Pangilinan J."/>
            <person name="LaButti K."/>
            <person name="Riley R."/>
            <person name="Lipzen A."/>
            <person name="Clum A."/>
            <person name="Drula E."/>
            <person name="Henrissat B."/>
            <person name="Kohler A."/>
            <person name="Grigoriev I.V."/>
            <person name="Martin F.M."/>
            <person name="Hacquard S."/>
        </authorList>
    </citation>
    <scope>NUCLEOTIDE SEQUENCE</scope>
    <source>
        <strain evidence="2">MPI-CAGE-AT-0023</strain>
    </source>
</reference>
<feature type="chain" id="PRO_5040278791" evidence="1">
    <location>
        <begin position="20"/>
        <end position="493"/>
    </location>
</feature>
<protein>
    <submittedName>
        <fullName evidence="2">Uncharacterized protein</fullName>
    </submittedName>
</protein>
<evidence type="ECO:0000256" key="1">
    <source>
        <dbReference type="SAM" id="SignalP"/>
    </source>
</evidence>
<dbReference type="RefSeq" id="XP_046044970.1">
    <property type="nucleotide sequence ID" value="XM_046198161.1"/>
</dbReference>
<evidence type="ECO:0000313" key="3">
    <source>
        <dbReference type="Proteomes" id="UP000720189"/>
    </source>
</evidence>
<name>A0A9P9GE23_FUSRE</name>
<evidence type="ECO:0000313" key="2">
    <source>
        <dbReference type="EMBL" id="KAH7236840.1"/>
    </source>
</evidence>
<dbReference type="GeneID" id="70228115"/>
<sequence length="493" mass="54372">MKTFSLSILISALLSRTNAAEQKHIDEACSDVWGVINCDSSVTYPYDAVGIYDNTGTQTDIKIMTEEVNICDAVRNALGSDDFVNNAETYCSCLSNAVYWGTSSNAKPSFDGQINAHITGPYLDWIHKDETCLSNNDYTIITDRASVVKNQLAATNGWTFVRAPEVDVATYKRLAKAVMSCYTGTCDGPKVRAFFASYVENADSVIDSDFVRMLNKWTVLFATLKKRTTDVQTYAKQVQARLKTVSSKVNSIKANVCKNNACKGSTPANAFKKYSSTIATVKSLQGVPNAAGKSLANIPKMTQITRNAIKYTTTPADETYYLNLMNEYHINSLRDVIKAFRVTQYLPQAAEDLKKLTGTFNLISNHAGAAKAGATSINQIISVNWVRNSELSKTASGRKVRDGLINIQKSFRNDLKGPLDNLIKANKAVEDILVQLPLRKKRLEFASGGVSYNRWTNARMPVPCKKEATKSYSLGGFSKDYTYQQVLALSTDM</sequence>